<evidence type="ECO:0000256" key="5">
    <source>
        <dbReference type="ARBA" id="ARBA00022692"/>
    </source>
</evidence>
<gene>
    <name evidence="19" type="primary">rip3</name>
    <name evidence="19" type="ORF">GCM10017621_10970</name>
</gene>
<accession>A0A9W6ILA9</accession>
<dbReference type="InterPro" id="IPR046342">
    <property type="entry name" value="CBS_dom_sf"/>
</dbReference>
<keyword evidence="8 14" id="KW-0378">Hydrolase</keyword>
<comment type="subcellular location">
    <subcellularLocation>
        <location evidence="1 14">Cell membrane</location>
        <topology evidence="1 14">Multi-pass membrane protein</topology>
    </subcellularLocation>
</comment>
<reference evidence="19" key="1">
    <citation type="journal article" date="2014" name="Int. J. Syst. Evol. Microbiol.">
        <title>Complete genome sequence of Corynebacterium casei LMG S-19264T (=DSM 44701T), isolated from a smear-ripened cheese.</title>
        <authorList>
            <consortium name="US DOE Joint Genome Institute (JGI-PGF)"/>
            <person name="Walter F."/>
            <person name="Albersmeier A."/>
            <person name="Kalinowski J."/>
            <person name="Ruckert C."/>
        </authorList>
    </citation>
    <scope>NUCLEOTIDE SEQUENCE</scope>
    <source>
        <strain evidence="19">VKM B-1513</strain>
    </source>
</reference>
<name>A0A9W6ILA9_9PROT</name>
<feature type="transmembrane region" description="Helical" evidence="14">
    <location>
        <begin position="78"/>
        <end position="96"/>
    </location>
</feature>
<feature type="transmembrane region" description="Helical" evidence="14">
    <location>
        <begin position="21"/>
        <end position="40"/>
    </location>
</feature>
<dbReference type="PANTHER" id="PTHR39188">
    <property type="entry name" value="MEMBRANE-ASSOCIATED ZINC METALLOPROTEASE M50B"/>
    <property type="match status" value="1"/>
</dbReference>
<dbReference type="PANTHER" id="PTHR39188:SF3">
    <property type="entry name" value="STAGE IV SPORULATION PROTEIN FB"/>
    <property type="match status" value="1"/>
</dbReference>
<comment type="caution">
    <text evidence="19">The sequence shown here is derived from an EMBL/GenBank/DDBJ whole genome shotgun (WGS) entry which is preliminary data.</text>
</comment>
<dbReference type="InterPro" id="IPR000644">
    <property type="entry name" value="CBS_dom"/>
</dbReference>
<evidence type="ECO:0000256" key="11">
    <source>
        <dbReference type="ARBA" id="ARBA00023049"/>
    </source>
</evidence>
<evidence type="ECO:0000256" key="12">
    <source>
        <dbReference type="ARBA" id="ARBA00023122"/>
    </source>
</evidence>
<reference evidence="19" key="2">
    <citation type="submission" date="2023-01" db="EMBL/GenBank/DDBJ databases">
        <authorList>
            <person name="Sun Q."/>
            <person name="Evtushenko L."/>
        </authorList>
    </citation>
    <scope>NUCLEOTIDE SEQUENCE</scope>
    <source>
        <strain evidence="19">VKM B-1513</strain>
    </source>
</reference>
<feature type="transmembrane region" description="Helical" evidence="14">
    <location>
        <begin position="108"/>
        <end position="131"/>
    </location>
</feature>
<sequence>MRPYIFSFRIGGVVVRAEPSWLFLALLVGWSLASGFFPGLRDDFSLPAYIAMAVAGVAGLTFSIIAHELSHTFVGRAFGLPINHVTLFLFGGAAELESEPETPMSELVMALAGPLMSLVLAGLFALAGGALAPQGADDPVGAVALVLGYLSLINLLLAMFNMIPAFPLDGGRVLRAILWLFTGDRRRATGWASGAGEFFAYVFIASGAGLALFAGQMGGIWWVLIGLFLRTAAVSARNEQDMKHALAGVAVGELAGPFETAQADMSVADFIEEVLVRHHRAWVPVVEADGQLVGGAGVEEARAVPAAERASTPVRRIALPVRESERIEAPLRASGAFARMQHDHLARLYVVKDDRLAGVVSLSDLMEYARMRRLFDGDAAG</sequence>
<evidence type="ECO:0000313" key="20">
    <source>
        <dbReference type="Proteomes" id="UP001143486"/>
    </source>
</evidence>
<evidence type="ECO:0000256" key="3">
    <source>
        <dbReference type="ARBA" id="ARBA00022475"/>
    </source>
</evidence>
<dbReference type="GO" id="GO:0005886">
    <property type="term" value="C:plasma membrane"/>
    <property type="evidence" value="ECO:0007669"/>
    <property type="project" value="UniProtKB-SubCell"/>
</dbReference>
<feature type="transmembrane region" description="Helical" evidence="14">
    <location>
        <begin position="198"/>
        <end position="229"/>
    </location>
</feature>
<keyword evidence="7" id="KW-0677">Repeat</keyword>
<evidence type="ECO:0000256" key="14">
    <source>
        <dbReference type="PIRNR" id="PIRNR006404"/>
    </source>
</evidence>
<keyword evidence="20" id="KW-1185">Reference proteome</keyword>
<evidence type="ECO:0000256" key="1">
    <source>
        <dbReference type="ARBA" id="ARBA00004651"/>
    </source>
</evidence>
<dbReference type="AlphaFoldDB" id="A0A9W6ILA9"/>
<comment type="similarity">
    <text evidence="2 14">Belongs to the peptidase M50B family.</text>
</comment>
<evidence type="ECO:0000259" key="17">
    <source>
        <dbReference type="Pfam" id="PF00571"/>
    </source>
</evidence>
<evidence type="ECO:0000256" key="16">
    <source>
        <dbReference type="PIRSR" id="PIRSR006404-2"/>
    </source>
</evidence>
<dbReference type="Gene3D" id="3.10.580.10">
    <property type="entry name" value="CBS-domain"/>
    <property type="match status" value="1"/>
</dbReference>
<feature type="domain" description="CBS" evidence="17">
    <location>
        <begin position="336"/>
        <end position="368"/>
    </location>
</feature>
<feature type="binding site" evidence="16">
    <location>
        <position position="67"/>
    </location>
    <ligand>
        <name>Zn(2+)</name>
        <dbReference type="ChEBI" id="CHEBI:29105"/>
        <note>catalytic</note>
    </ligand>
</feature>
<evidence type="ECO:0000256" key="7">
    <source>
        <dbReference type="ARBA" id="ARBA00022737"/>
    </source>
</evidence>
<dbReference type="GO" id="GO:0006508">
    <property type="term" value="P:proteolysis"/>
    <property type="evidence" value="ECO:0007669"/>
    <property type="project" value="UniProtKB-KW"/>
</dbReference>
<protein>
    <recommendedName>
        <fullName evidence="14">Zinc metalloprotease</fullName>
    </recommendedName>
</protein>
<evidence type="ECO:0000256" key="13">
    <source>
        <dbReference type="ARBA" id="ARBA00023136"/>
    </source>
</evidence>
<keyword evidence="5 14" id="KW-0812">Transmembrane</keyword>
<dbReference type="Proteomes" id="UP001143486">
    <property type="component" value="Unassembled WGS sequence"/>
</dbReference>
<dbReference type="SUPFAM" id="SSF54631">
    <property type="entry name" value="CBS-domain pair"/>
    <property type="match status" value="1"/>
</dbReference>
<keyword evidence="10 14" id="KW-1133">Transmembrane helix</keyword>
<dbReference type="InterPro" id="IPR016483">
    <property type="entry name" value="UCP006404_Pept_M50_CBS"/>
</dbReference>
<feature type="binding site" evidence="16">
    <location>
        <position position="169"/>
    </location>
    <ligand>
        <name>Zn(2+)</name>
        <dbReference type="ChEBI" id="CHEBI:29105"/>
        <note>catalytic</note>
    </ligand>
</feature>
<evidence type="ECO:0000256" key="6">
    <source>
        <dbReference type="ARBA" id="ARBA00022723"/>
    </source>
</evidence>
<comment type="cofactor">
    <cofactor evidence="14 16">
        <name>Zn(2+)</name>
        <dbReference type="ChEBI" id="CHEBI:29105"/>
    </cofactor>
    <text evidence="14 16">Binds 1 zinc ion per subunit.</text>
</comment>
<feature type="transmembrane region" description="Helical" evidence="14">
    <location>
        <begin position="46"/>
        <end position="66"/>
    </location>
</feature>
<evidence type="ECO:0000256" key="10">
    <source>
        <dbReference type="ARBA" id="ARBA00022989"/>
    </source>
</evidence>
<evidence type="ECO:0000256" key="4">
    <source>
        <dbReference type="ARBA" id="ARBA00022670"/>
    </source>
</evidence>
<keyword evidence="4 14" id="KW-0645">Protease</keyword>
<evidence type="ECO:0000256" key="2">
    <source>
        <dbReference type="ARBA" id="ARBA00007931"/>
    </source>
</evidence>
<keyword evidence="12" id="KW-0129">CBS domain</keyword>
<dbReference type="InterPro" id="IPR008915">
    <property type="entry name" value="Peptidase_M50"/>
</dbReference>
<keyword evidence="3 14" id="KW-1003">Cell membrane</keyword>
<evidence type="ECO:0000256" key="9">
    <source>
        <dbReference type="ARBA" id="ARBA00022833"/>
    </source>
</evidence>
<evidence type="ECO:0000313" key="19">
    <source>
        <dbReference type="EMBL" id="GLK51589.1"/>
    </source>
</evidence>
<keyword evidence="9 14" id="KW-0862">Zinc</keyword>
<keyword evidence="13 14" id="KW-0472">Membrane</keyword>
<evidence type="ECO:0000256" key="15">
    <source>
        <dbReference type="PIRSR" id="PIRSR006404-1"/>
    </source>
</evidence>
<organism evidence="19 20">
    <name type="scientific">Maricaulis virginensis</name>
    <dbReference type="NCBI Taxonomy" id="144022"/>
    <lineage>
        <taxon>Bacteria</taxon>
        <taxon>Pseudomonadati</taxon>
        <taxon>Pseudomonadota</taxon>
        <taxon>Alphaproteobacteria</taxon>
        <taxon>Maricaulales</taxon>
        <taxon>Maricaulaceae</taxon>
        <taxon>Maricaulis</taxon>
    </lineage>
</organism>
<dbReference type="RefSeq" id="WP_271185969.1">
    <property type="nucleotide sequence ID" value="NZ_BSFE01000002.1"/>
</dbReference>
<dbReference type="Pfam" id="PF02163">
    <property type="entry name" value="Peptidase_M50"/>
    <property type="match status" value="2"/>
</dbReference>
<feature type="transmembrane region" description="Helical" evidence="14">
    <location>
        <begin position="143"/>
        <end position="163"/>
    </location>
</feature>
<dbReference type="Pfam" id="PF00571">
    <property type="entry name" value="CBS"/>
    <property type="match status" value="1"/>
</dbReference>
<dbReference type="CDD" id="cd06164">
    <property type="entry name" value="S2P-M50_SpoIVFB_CBS"/>
    <property type="match status" value="1"/>
</dbReference>
<keyword evidence="11 14" id="KW-0482">Metalloprotease</keyword>
<evidence type="ECO:0000259" key="18">
    <source>
        <dbReference type="Pfam" id="PF02163"/>
    </source>
</evidence>
<dbReference type="EMBL" id="BSFE01000002">
    <property type="protein sequence ID" value="GLK51589.1"/>
    <property type="molecule type" value="Genomic_DNA"/>
</dbReference>
<proteinExistence type="inferred from homology"/>
<evidence type="ECO:0000256" key="8">
    <source>
        <dbReference type="ARBA" id="ARBA00022801"/>
    </source>
</evidence>
<feature type="binding site" evidence="16">
    <location>
        <position position="71"/>
    </location>
    <ligand>
        <name>Zn(2+)</name>
        <dbReference type="ChEBI" id="CHEBI:29105"/>
        <note>catalytic</note>
    </ligand>
</feature>
<feature type="domain" description="Peptidase M50" evidence="18">
    <location>
        <begin position="57"/>
        <end position="128"/>
    </location>
</feature>
<feature type="active site" evidence="15">
    <location>
        <position position="68"/>
    </location>
</feature>
<dbReference type="GO" id="GO:0046872">
    <property type="term" value="F:metal ion binding"/>
    <property type="evidence" value="ECO:0007669"/>
    <property type="project" value="UniProtKB-UniRule"/>
</dbReference>
<dbReference type="PIRSF" id="PIRSF006404">
    <property type="entry name" value="UCP006404_Pept_M50_CBS"/>
    <property type="match status" value="1"/>
</dbReference>
<feature type="domain" description="Peptidase M50" evidence="18">
    <location>
        <begin position="145"/>
        <end position="185"/>
    </location>
</feature>
<keyword evidence="6 14" id="KW-0479">Metal-binding</keyword>
<dbReference type="GO" id="GO:0008237">
    <property type="term" value="F:metallopeptidase activity"/>
    <property type="evidence" value="ECO:0007669"/>
    <property type="project" value="UniProtKB-UniRule"/>
</dbReference>